<feature type="transmembrane region" description="Helical" evidence="1">
    <location>
        <begin position="75"/>
        <end position="99"/>
    </location>
</feature>
<dbReference type="STRING" id="246191.SAMN05660337_1184"/>
<feature type="signal peptide" evidence="2">
    <location>
        <begin position="1"/>
        <end position="24"/>
    </location>
</feature>
<reference evidence="4" key="1">
    <citation type="submission" date="2016-10" db="EMBL/GenBank/DDBJ databases">
        <authorList>
            <person name="Varghese N."/>
            <person name="Submissions S."/>
        </authorList>
    </citation>
    <scope>NUCLEOTIDE SEQUENCE [LARGE SCALE GENOMIC DNA]</scope>
    <source>
        <strain evidence="4">DSM 16995</strain>
    </source>
</reference>
<evidence type="ECO:0000256" key="2">
    <source>
        <dbReference type="SAM" id="SignalP"/>
    </source>
</evidence>
<feature type="chain" id="PRO_5011753145" evidence="2">
    <location>
        <begin position="25"/>
        <end position="104"/>
    </location>
</feature>
<evidence type="ECO:0000256" key="1">
    <source>
        <dbReference type="SAM" id="Phobius"/>
    </source>
</evidence>
<name>A0A1G9EME8_9BACT</name>
<proteinExistence type="predicted"/>
<keyword evidence="1" id="KW-0472">Membrane</keyword>
<evidence type="ECO:0000313" key="4">
    <source>
        <dbReference type="Proteomes" id="UP000199053"/>
    </source>
</evidence>
<dbReference type="Pfam" id="PF04956">
    <property type="entry name" value="TrbC"/>
    <property type="match status" value="1"/>
</dbReference>
<dbReference type="Proteomes" id="UP000199053">
    <property type="component" value="Unassembled WGS sequence"/>
</dbReference>
<keyword evidence="2" id="KW-0732">Signal</keyword>
<feature type="transmembrane region" description="Helical" evidence="1">
    <location>
        <begin position="48"/>
        <end position="63"/>
    </location>
</feature>
<keyword evidence="4" id="KW-1185">Reference proteome</keyword>
<dbReference type="InterPro" id="IPR007039">
    <property type="entry name" value="TrbC/VirB2"/>
</dbReference>
<dbReference type="EMBL" id="FNGA01000002">
    <property type="protein sequence ID" value="SDK77352.1"/>
    <property type="molecule type" value="Genomic_DNA"/>
</dbReference>
<keyword evidence="1" id="KW-0812">Transmembrane</keyword>
<accession>A0A1G9EME8</accession>
<dbReference type="AlphaFoldDB" id="A0A1G9EME8"/>
<protein>
    <submittedName>
        <fullName evidence="3">Type IV secretion system protein VirB2</fullName>
    </submittedName>
</protein>
<evidence type="ECO:0000313" key="3">
    <source>
        <dbReference type="EMBL" id="SDK77352.1"/>
    </source>
</evidence>
<organism evidence="3 4">
    <name type="scientific">Maridesulfovibrio ferrireducens</name>
    <dbReference type="NCBI Taxonomy" id="246191"/>
    <lineage>
        <taxon>Bacteria</taxon>
        <taxon>Pseudomonadati</taxon>
        <taxon>Thermodesulfobacteriota</taxon>
        <taxon>Desulfovibrionia</taxon>
        <taxon>Desulfovibrionales</taxon>
        <taxon>Desulfovibrionaceae</taxon>
        <taxon>Maridesulfovibrio</taxon>
    </lineage>
</organism>
<sequence>MKKNNLLLLLALVLIILMPENVFASNSISEFDSPFEAVVGTITGPVGRWISIAAMGLTGVTFVQKKDEIQGGFRLLLGVVFGIAFIAFASSIVDGLFSFSGAVL</sequence>
<gene>
    <name evidence="3" type="ORF">SAMN05660337_1184</name>
</gene>
<keyword evidence="1" id="KW-1133">Transmembrane helix</keyword>